<sequence length="118" mass="13427">MEERAFATYTLVNGHNILLENGDTKYSSHKPFTIDFPISKSIMTLSWNPIPVLRIGNVKLRVLNYVERNSKEIKMQRKIVCALFDKGSCVWYSAALRRDIKSVGCPALKTSTILHTLL</sequence>
<accession>A0A420IDE5</accession>
<name>A0A420IDE5_9PEZI</name>
<comment type="caution">
    <text evidence="1">The sequence shown here is derived from an EMBL/GenBank/DDBJ whole genome shotgun (WGS) entry which is preliminary data.</text>
</comment>
<dbReference type="Proteomes" id="UP000285326">
    <property type="component" value="Unassembled WGS sequence"/>
</dbReference>
<proteinExistence type="predicted"/>
<evidence type="ECO:0000313" key="1">
    <source>
        <dbReference type="EMBL" id="RKF72551.1"/>
    </source>
</evidence>
<dbReference type="EMBL" id="MCBS01024782">
    <property type="protein sequence ID" value="RKF72551.1"/>
    <property type="molecule type" value="Genomic_DNA"/>
</dbReference>
<organism evidence="1 2">
    <name type="scientific">Golovinomyces cichoracearum</name>
    <dbReference type="NCBI Taxonomy" id="62708"/>
    <lineage>
        <taxon>Eukaryota</taxon>
        <taxon>Fungi</taxon>
        <taxon>Dikarya</taxon>
        <taxon>Ascomycota</taxon>
        <taxon>Pezizomycotina</taxon>
        <taxon>Leotiomycetes</taxon>
        <taxon>Erysiphales</taxon>
        <taxon>Erysiphaceae</taxon>
        <taxon>Golovinomyces</taxon>
    </lineage>
</organism>
<gene>
    <name evidence="1" type="ORF">GcM1_247038</name>
</gene>
<evidence type="ECO:0000313" key="2">
    <source>
        <dbReference type="Proteomes" id="UP000285326"/>
    </source>
</evidence>
<protein>
    <submittedName>
        <fullName evidence="1">Uncharacterized protein</fullName>
    </submittedName>
</protein>
<dbReference type="AlphaFoldDB" id="A0A420IDE5"/>
<reference evidence="1 2" key="1">
    <citation type="journal article" date="2018" name="BMC Genomics">
        <title>Comparative genome analyses reveal sequence features reflecting distinct modes of host-adaptation between dicot and monocot powdery mildew.</title>
        <authorList>
            <person name="Wu Y."/>
            <person name="Ma X."/>
            <person name="Pan Z."/>
            <person name="Kale S.D."/>
            <person name="Song Y."/>
            <person name="King H."/>
            <person name="Zhang Q."/>
            <person name="Presley C."/>
            <person name="Deng X."/>
            <person name="Wei C.I."/>
            <person name="Xiao S."/>
        </authorList>
    </citation>
    <scope>NUCLEOTIDE SEQUENCE [LARGE SCALE GENOMIC DNA]</scope>
    <source>
        <strain evidence="1">UMSG1</strain>
    </source>
</reference>